<proteinExistence type="inferred from homology"/>
<protein>
    <recommendedName>
        <fullName evidence="10">Elongation of very long chain fatty acids protein</fullName>
        <ecNumber evidence="10">2.3.1.199</ecNumber>
    </recommendedName>
    <alternativeName>
        <fullName evidence="10">Very-long-chain 3-oxoacyl-CoA synthase</fullName>
    </alternativeName>
</protein>
<evidence type="ECO:0000256" key="5">
    <source>
        <dbReference type="ARBA" id="ARBA00022832"/>
    </source>
</evidence>
<dbReference type="PANTHER" id="PTHR11157">
    <property type="entry name" value="FATTY ACID ACYL TRANSFERASE-RELATED"/>
    <property type="match status" value="1"/>
</dbReference>
<evidence type="ECO:0000313" key="12">
    <source>
        <dbReference type="EMBL" id="CAD7246945.1"/>
    </source>
</evidence>
<dbReference type="GO" id="GO:0030148">
    <property type="term" value="P:sphingolipid biosynthetic process"/>
    <property type="evidence" value="ECO:0007669"/>
    <property type="project" value="TreeGrafter"/>
</dbReference>
<evidence type="ECO:0000256" key="11">
    <source>
        <dbReference type="SAM" id="MobiDB-lite"/>
    </source>
</evidence>
<accession>A0A7R8XCB9</accession>
<evidence type="ECO:0000256" key="10">
    <source>
        <dbReference type="RuleBase" id="RU361115"/>
    </source>
</evidence>
<dbReference type="PANTHER" id="PTHR11157:SF17">
    <property type="entry name" value="ELONGATION OF VERY LONG CHAIN FATTY ACIDS PROTEIN 6"/>
    <property type="match status" value="1"/>
</dbReference>
<keyword evidence="9 10" id="KW-0275">Fatty acid biosynthesis</keyword>
<evidence type="ECO:0000313" key="13">
    <source>
        <dbReference type="Proteomes" id="UP000677054"/>
    </source>
</evidence>
<evidence type="ECO:0000256" key="1">
    <source>
        <dbReference type="ARBA" id="ARBA00004141"/>
    </source>
</evidence>
<evidence type="ECO:0000256" key="6">
    <source>
        <dbReference type="ARBA" id="ARBA00022989"/>
    </source>
</evidence>
<dbReference type="GO" id="GO:0034626">
    <property type="term" value="P:fatty acid elongation, polyunsaturated fatty acid"/>
    <property type="evidence" value="ECO:0007669"/>
    <property type="project" value="TreeGrafter"/>
</dbReference>
<sequence length="133" mass="14792">MSNSENELEDSDLFGPPTEPPSTPFGPAALGDTLRGRRIALGAWNMFLPLFSLTVTVRIGVAVLYVASHLGFGFSTCAIGIVEEPKNPTAYLRTVTFSYSKILEFGDTNFILLRKQKLIFLHWYHHASILLFT</sequence>
<evidence type="ECO:0000256" key="2">
    <source>
        <dbReference type="ARBA" id="ARBA00022516"/>
    </source>
</evidence>
<keyword evidence="7 10" id="KW-0443">Lipid metabolism</keyword>
<keyword evidence="5 10" id="KW-0276">Fatty acid metabolism</keyword>
<keyword evidence="3 10" id="KW-0808">Transferase</keyword>
<reference evidence="12" key="1">
    <citation type="submission" date="2020-11" db="EMBL/GenBank/DDBJ databases">
        <authorList>
            <person name="Tran Van P."/>
        </authorList>
    </citation>
    <scope>NUCLEOTIDE SEQUENCE</scope>
</reference>
<dbReference type="EMBL" id="LR900799">
    <property type="protein sequence ID" value="CAD7246945.1"/>
    <property type="molecule type" value="Genomic_DNA"/>
</dbReference>
<feature type="region of interest" description="Disordered" evidence="11">
    <location>
        <begin position="1"/>
        <end position="27"/>
    </location>
</feature>
<dbReference type="Proteomes" id="UP000677054">
    <property type="component" value="Unassembled WGS sequence"/>
</dbReference>
<dbReference type="GO" id="GO:0005789">
    <property type="term" value="C:endoplasmic reticulum membrane"/>
    <property type="evidence" value="ECO:0007669"/>
    <property type="project" value="TreeGrafter"/>
</dbReference>
<gene>
    <name evidence="12" type="ORF">DSTB1V02_LOCUS6787</name>
</gene>
<evidence type="ECO:0000256" key="8">
    <source>
        <dbReference type="ARBA" id="ARBA00023136"/>
    </source>
</evidence>
<keyword evidence="8 10" id="KW-0472">Membrane</keyword>
<dbReference type="OrthoDB" id="10259681at2759"/>
<keyword evidence="13" id="KW-1185">Reference proteome</keyword>
<comment type="similarity">
    <text evidence="10">Belongs to the ELO family.</text>
</comment>
<evidence type="ECO:0000256" key="9">
    <source>
        <dbReference type="ARBA" id="ARBA00023160"/>
    </source>
</evidence>
<comment type="catalytic activity">
    <reaction evidence="10">
        <text>a very-long-chain acyl-CoA + malonyl-CoA + H(+) = a very-long-chain 3-oxoacyl-CoA + CO2 + CoA</text>
        <dbReference type="Rhea" id="RHEA:32727"/>
        <dbReference type="ChEBI" id="CHEBI:15378"/>
        <dbReference type="ChEBI" id="CHEBI:16526"/>
        <dbReference type="ChEBI" id="CHEBI:57287"/>
        <dbReference type="ChEBI" id="CHEBI:57384"/>
        <dbReference type="ChEBI" id="CHEBI:90725"/>
        <dbReference type="ChEBI" id="CHEBI:90736"/>
        <dbReference type="EC" id="2.3.1.199"/>
    </reaction>
</comment>
<organism evidence="12">
    <name type="scientific">Darwinula stevensoni</name>
    <dbReference type="NCBI Taxonomy" id="69355"/>
    <lineage>
        <taxon>Eukaryota</taxon>
        <taxon>Metazoa</taxon>
        <taxon>Ecdysozoa</taxon>
        <taxon>Arthropoda</taxon>
        <taxon>Crustacea</taxon>
        <taxon>Oligostraca</taxon>
        <taxon>Ostracoda</taxon>
        <taxon>Podocopa</taxon>
        <taxon>Podocopida</taxon>
        <taxon>Darwinulocopina</taxon>
        <taxon>Darwinuloidea</taxon>
        <taxon>Darwinulidae</taxon>
        <taxon>Darwinula</taxon>
    </lineage>
</organism>
<feature type="transmembrane region" description="Helical" evidence="10">
    <location>
        <begin position="47"/>
        <end position="67"/>
    </location>
</feature>
<feature type="compositionally biased region" description="Acidic residues" evidence="11">
    <location>
        <begin position="1"/>
        <end position="12"/>
    </location>
</feature>
<comment type="subcellular location">
    <subcellularLocation>
        <location evidence="1">Membrane</location>
        <topology evidence="1">Multi-pass membrane protein</topology>
    </subcellularLocation>
</comment>
<dbReference type="AlphaFoldDB" id="A0A7R8XCB9"/>
<dbReference type="PROSITE" id="PS01188">
    <property type="entry name" value="ELO"/>
    <property type="match status" value="1"/>
</dbReference>
<dbReference type="GO" id="GO:0009922">
    <property type="term" value="F:fatty acid elongase activity"/>
    <property type="evidence" value="ECO:0007669"/>
    <property type="project" value="UniProtKB-EC"/>
</dbReference>
<name>A0A7R8XCB9_9CRUS</name>
<evidence type="ECO:0000256" key="4">
    <source>
        <dbReference type="ARBA" id="ARBA00022692"/>
    </source>
</evidence>
<dbReference type="InterPro" id="IPR002076">
    <property type="entry name" value="ELO_fam"/>
</dbReference>
<dbReference type="InterPro" id="IPR030457">
    <property type="entry name" value="ELO_CS"/>
</dbReference>
<keyword evidence="4 10" id="KW-0812">Transmembrane</keyword>
<comment type="caution">
    <text evidence="10">Lacks conserved residue(s) required for the propagation of feature annotation.</text>
</comment>
<dbReference type="GO" id="GO:0042761">
    <property type="term" value="P:very long-chain fatty acid biosynthetic process"/>
    <property type="evidence" value="ECO:0007669"/>
    <property type="project" value="TreeGrafter"/>
</dbReference>
<dbReference type="GO" id="GO:0019367">
    <property type="term" value="P:fatty acid elongation, saturated fatty acid"/>
    <property type="evidence" value="ECO:0007669"/>
    <property type="project" value="TreeGrafter"/>
</dbReference>
<dbReference type="EC" id="2.3.1.199" evidence="10"/>
<dbReference type="EMBL" id="CAJPEV010001282">
    <property type="protein sequence ID" value="CAG0891837.1"/>
    <property type="molecule type" value="Genomic_DNA"/>
</dbReference>
<dbReference type="GO" id="GO:0034625">
    <property type="term" value="P:fatty acid elongation, monounsaturated fatty acid"/>
    <property type="evidence" value="ECO:0007669"/>
    <property type="project" value="TreeGrafter"/>
</dbReference>
<evidence type="ECO:0000256" key="7">
    <source>
        <dbReference type="ARBA" id="ARBA00023098"/>
    </source>
</evidence>
<evidence type="ECO:0000256" key="3">
    <source>
        <dbReference type="ARBA" id="ARBA00022679"/>
    </source>
</evidence>
<keyword evidence="6 10" id="KW-1133">Transmembrane helix</keyword>
<dbReference type="Pfam" id="PF01151">
    <property type="entry name" value="ELO"/>
    <property type="match status" value="1"/>
</dbReference>
<keyword evidence="2 10" id="KW-0444">Lipid biosynthesis</keyword>